<proteinExistence type="predicted"/>
<gene>
    <name evidence="1" type="ORF">Edafosvirus2_45</name>
</gene>
<protein>
    <submittedName>
        <fullName evidence="1">Uncharacterized protein</fullName>
    </submittedName>
</protein>
<accession>A0A3G4ZSJ4</accession>
<evidence type="ECO:0000313" key="1">
    <source>
        <dbReference type="EMBL" id="AYV77866.1"/>
    </source>
</evidence>
<dbReference type="EMBL" id="MK072067">
    <property type="protein sequence ID" value="AYV77866.1"/>
    <property type="molecule type" value="Genomic_DNA"/>
</dbReference>
<organism evidence="1">
    <name type="scientific">Edafosvirus sp</name>
    <dbReference type="NCBI Taxonomy" id="2487765"/>
    <lineage>
        <taxon>Viruses</taxon>
        <taxon>Varidnaviria</taxon>
        <taxon>Bamfordvirae</taxon>
        <taxon>Nucleocytoviricota</taxon>
        <taxon>Megaviricetes</taxon>
        <taxon>Imitervirales</taxon>
        <taxon>Mimiviridae</taxon>
        <taxon>Klosneuvirinae</taxon>
    </lineage>
</organism>
<reference evidence="1" key="1">
    <citation type="submission" date="2018-10" db="EMBL/GenBank/DDBJ databases">
        <title>Hidden diversity of soil giant viruses.</title>
        <authorList>
            <person name="Schulz F."/>
            <person name="Alteio L."/>
            <person name="Goudeau D."/>
            <person name="Ryan E.M."/>
            <person name="Malmstrom R.R."/>
            <person name="Blanchard J."/>
            <person name="Woyke T."/>
        </authorList>
    </citation>
    <scope>NUCLEOTIDE SEQUENCE</scope>
    <source>
        <strain evidence="1">EDV1</strain>
    </source>
</reference>
<name>A0A3G4ZSJ4_9VIRU</name>
<sequence length="34" mass="4210">MIISWNYAMVSNVIWYHCIVTRYEFKAMRLNMKP</sequence>